<reference evidence="1" key="1">
    <citation type="submission" date="2020-10" db="EMBL/GenBank/DDBJ databases">
        <title>Connecting structure to function with the recovery of over 1000 high-quality activated sludge metagenome-assembled genomes encoding full-length rRNA genes using long-read sequencing.</title>
        <authorList>
            <person name="Singleton C.M."/>
            <person name="Petriglieri F."/>
            <person name="Kristensen J.M."/>
            <person name="Kirkegaard R.H."/>
            <person name="Michaelsen T.Y."/>
            <person name="Andersen M.H."/>
            <person name="Karst S.M."/>
            <person name="Dueholm M.S."/>
            <person name="Nielsen P.H."/>
            <person name="Albertsen M."/>
        </authorList>
    </citation>
    <scope>NUCLEOTIDE SEQUENCE</scope>
    <source>
        <strain evidence="1">Skiv_18-Q3-R9-52_MAXAC.067</strain>
    </source>
</reference>
<gene>
    <name evidence="1" type="ORF">IPP58_03745</name>
</gene>
<dbReference type="Proteomes" id="UP000886657">
    <property type="component" value="Unassembled WGS sequence"/>
</dbReference>
<proteinExistence type="predicted"/>
<organism evidence="1 2">
    <name type="scientific">Candidatus Geothrix skivensis</name>
    <dbReference type="NCBI Taxonomy" id="2954439"/>
    <lineage>
        <taxon>Bacteria</taxon>
        <taxon>Pseudomonadati</taxon>
        <taxon>Acidobacteriota</taxon>
        <taxon>Holophagae</taxon>
        <taxon>Holophagales</taxon>
        <taxon>Holophagaceae</taxon>
        <taxon>Geothrix</taxon>
    </lineage>
</organism>
<comment type="caution">
    <text evidence="1">The sequence shown here is derived from an EMBL/GenBank/DDBJ whole genome shotgun (WGS) entry which is preliminary data.</text>
</comment>
<evidence type="ECO:0008006" key="3">
    <source>
        <dbReference type="Google" id="ProtNLM"/>
    </source>
</evidence>
<evidence type="ECO:0000313" key="1">
    <source>
        <dbReference type="EMBL" id="MBK9795598.1"/>
    </source>
</evidence>
<accession>A0A9D7SG46</accession>
<sequence>MQACLLVGCLYVPPVTHTAAREDVLSIQPGVDTRASIRRKLGRPNILELATVYAWDWAVNRGSLAVGFYPAYGWSFGSGVHRVLVQFDGDRVVSVQHASCDRPDRRISWSPSENKRVRAIFGGHRYTLEAPGELLEQDLATLEERLLLPAWEPPQWAKWERNQHALDISPDGRWIVTWWAGVARIWDAREGRLAATVRPPPPMATLKPGGWSPCEVHFTAAGDRVLLGDPIRGFCMLGTSDWRPLWVFPEGYLAPLALAPDGSRVLALTRRGLNLLDGRSGELTGGFERRGLERWFNASSELDWPDFRLDLTSPEEFLAIGPATRERWSIPEVERSYREGRGRVRVDKDRSESALLGVELLRFTSCP</sequence>
<evidence type="ECO:0000313" key="2">
    <source>
        <dbReference type="Proteomes" id="UP000886657"/>
    </source>
</evidence>
<name>A0A9D7SG46_9BACT</name>
<dbReference type="InterPro" id="IPR015943">
    <property type="entry name" value="WD40/YVTN_repeat-like_dom_sf"/>
</dbReference>
<dbReference type="AlphaFoldDB" id="A0A9D7SG46"/>
<protein>
    <recommendedName>
        <fullName evidence="3">WD40 repeat domain-containing protein</fullName>
    </recommendedName>
</protein>
<dbReference type="EMBL" id="JADKIO010000005">
    <property type="protein sequence ID" value="MBK9795598.1"/>
    <property type="molecule type" value="Genomic_DNA"/>
</dbReference>
<dbReference type="InterPro" id="IPR011047">
    <property type="entry name" value="Quinoprotein_ADH-like_sf"/>
</dbReference>
<dbReference type="Gene3D" id="2.130.10.10">
    <property type="entry name" value="YVTN repeat-like/Quinoprotein amine dehydrogenase"/>
    <property type="match status" value="1"/>
</dbReference>
<dbReference type="SUPFAM" id="SSF50998">
    <property type="entry name" value="Quinoprotein alcohol dehydrogenase-like"/>
    <property type="match status" value="1"/>
</dbReference>